<reference evidence="12" key="1">
    <citation type="journal article" date="2014" name="Proc. Natl. Acad. Sci. U.S.A.">
        <title>Extensive sampling of basidiomycete genomes demonstrates inadequacy of the white-rot/brown-rot paradigm for wood decay fungi.</title>
        <authorList>
            <person name="Riley R."/>
            <person name="Salamov A.A."/>
            <person name="Brown D.W."/>
            <person name="Nagy L.G."/>
            <person name="Floudas D."/>
            <person name="Held B.W."/>
            <person name="Levasseur A."/>
            <person name="Lombard V."/>
            <person name="Morin E."/>
            <person name="Otillar R."/>
            <person name="Lindquist E.A."/>
            <person name="Sun H."/>
            <person name="LaButti K.M."/>
            <person name="Schmutz J."/>
            <person name="Jabbour D."/>
            <person name="Luo H."/>
            <person name="Baker S.E."/>
            <person name="Pisabarro A.G."/>
            <person name="Walton J.D."/>
            <person name="Blanchette R.A."/>
            <person name="Henrissat B."/>
            <person name="Martin F."/>
            <person name="Cullen D."/>
            <person name="Hibbett D.S."/>
            <person name="Grigoriev I.V."/>
        </authorList>
    </citation>
    <scope>NUCLEOTIDE SEQUENCE [LARGE SCALE GENOMIC DNA]</scope>
    <source>
        <strain evidence="12">PC15</strain>
    </source>
</reference>
<dbReference type="Gene3D" id="1.10.630.10">
    <property type="entry name" value="Cytochrome P450"/>
    <property type="match status" value="1"/>
</dbReference>
<proteinExistence type="inferred from homology"/>
<feature type="binding site" description="axial binding residue" evidence="9">
    <location>
        <position position="424"/>
    </location>
    <ligand>
        <name>heme</name>
        <dbReference type="ChEBI" id="CHEBI:30413"/>
    </ligand>
    <ligandPart>
        <name>Fe</name>
        <dbReference type="ChEBI" id="CHEBI:18248"/>
    </ligandPart>
</feature>
<evidence type="ECO:0000256" key="1">
    <source>
        <dbReference type="ARBA" id="ARBA00001971"/>
    </source>
</evidence>
<evidence type="ECO:0000256" key="5">
    <source>
        <dbReference type="ARBA" id="ARBA00022723"/>
    </source>
</evidence>
<evidence type="ECO:0000313" key="11">
    <source>
        <dbReference type="EMBL" id="KDQ28504.1"/>
    </source>
</evidence>
<evidence type="ECO:0000313" key="12">
    <source>
        <dbReference type="Proteomes" id="UP000027073"/>
    </source>
</evidence>
<dbReference type="Pfam" id="PF00067">
    <property type="entry name" value="p450"/>
    <property type="match status" value="1"/>
</dbReference>
<dbReference type="GO" id="GO:0005506">
    <property type="term" value="F:iron ion binding"/>
    <property type="evidence" value="ECO:0007669"/>
    <property type="project" value="InterPro"/>
</dbReference>
<dbReference type="Proteomes" id="UP000027073">
    <property type="component" value="Unassembled WGS sequence"/>
</dbReference>
<keyword evidence="6 10" id="KW-0560">Oxidoreductase</keyword>
<keyword evidence="7 9" id="KW-0408">Iron</keyword>
<dbReference type="InterPro" id="IPR001128">
    <property type="entry name" value="Cyt_P450"/>
</dbReference>
<evidence type="ECO:0000256" key="7">
    <source>
        <dbReference type="ARBA" id="ARBA00023004"/>
    </source>
</evidence>
<evidence type="ECO:0000256" key="10">
    <source>
        <dbReference type="RuleBase" id="RU000461"/>
    </source>
</evidence>
<evidence type="ECO:0000256" key="3">
    <source>
        <dbReference type="ARBA" id="ARBA00010617"/>
    </source>
</evidence>
<dbReference type="InterPro" id="IPR050364">
    <property type="entry name" value="Cytochrome_P450_fung"/>
</dbReference>
<keyword evidence="8 10" id="KW-0503">Monooxygenase</keyword>
<protein>
    <recommendedName>
        <fullName evidence="13">Cytochrome P450</fullName>
    </recommendedName>
</protein>
<evidence type="ECO:0008006" key="13">
    <source>
        <dbReference type="Google" id="ProtNLM"/>
    </source>
</evidence>
<accession>A0A067NKP9</accession>
<name>A0A067NKP9_PLEO1</name>
<keyword evidence="4 9" id="KW-0349">Heme</keyword>
<evidence type="ECO:0000256" key="9">
    <source>
        <dbReference type="PIRSR" id="PIRSR602401-1"/>
    </source>
</evidence>
<keyword evidence="5 9" id="KW-0479">Metal-binding</keyword>
<dbReference type="PANTHER" id="PTHR46300:SF7">
    <property type="entry name" value="P450, PUTATIVE (EUROFUNG)-RELATED"/>
    <property type="match status" value="1"/>
</dbReference>
<comment type="similarity">
    <text evidence="3 10">Belongs to the cytochrome P450 family.</text>
</comment>
<evidence type="ECO:0000256" key="2">
    <source>
        <dbReference type="ARBA" id="ARBA00005179"/>
    </source>
</evidence>
<evidence type="ECO:0000256" key="8">
    <source>
        <dbReference type="ARBA" id="ARBA00023033"/>
    </source>
</evidence>
<dbReference type="EMBL" id="KL198008">
    <property type="protein sequence ID" value="KDQ28504.1"/>
    <property type="molecule type" value="Genomic_DNA"/>
</dbReference>
<evidence type="ECO:0000256" key="4">
    <source>
        <dbReference type="ARBA" id="ARBA00022617"/>
    </source>
</evidence>
<organism evidence="11 12">
    <name type="scientific">Pleurotus ostreatus (strain PC15)</name>
    <name type="common">Oyster mushroom</name>
    <dbReference type="NCBI Taxonomy" id="1137138"/>
    <lineage>
        <taxon>Eukaryota</taxon>
        <taxon>Fungi</taxon>
        <taxon>Dikarya</taxon>
        <taxon>Basidiomycota</taxon>
        <taxon>Agaricomycotina</taxon>
        <taxon>Agaricomycetes</taxon>
        <taxon>Agaricomycetidae</taxon>
        <taxon>Agaricales</taxon>
        <taxon>Pleurotineae</taxon>
        <taxon>Pleurotaceae</taxon>
        <taxon>Pleurotus</taxon>
    </lineage>
</organism>
<dbReference type="GO" id="GO:0020037">
    <property type="term" value="F:heme binding"/>
    <property type="evidence" value="ECO:0007669"/>
    <property type="project" value="InterPro"/>
</dbReference>
<dbReference type="InterPro" id="IPR017972">
    <property type="entry name" value="Cyt_P450_CS"/>
</dbReference>
<evidence type="ECO:0000256" key="6">
    <source>
        <dbReference type="ARBA" id="ARBA00023002"/>
    </source>
</evidence>
<comment type="cofactor">
    <cofactor evidence="1 9">
        <name>heme</name>
        <dbReference type="ChEBI" id="CHEBI:30413"/>
    </cofactor>
</comment>
<dbReference type="PRINTS" id="PR00463">
    <property type="entry name" value="EP450I"/>
</dbReference>
<dbReference type="InterPro" id="IPR002401">
    <property type="entry name" value="Cyt_P450_E_grp-I"/>
</dbReference>
<dbReference type="SUPFAM" id="SSF48264">
    <property type="entry name" value="Cytochrome P450"/>
    <property type="match status" value="1"/>
</dbReference>
<dbReference type="InParanoid" id="A0A067NKP9"/>
<dbReference type="GO" id="GO:0004497">
    <property type="term" value="F:monooxygenase activity"/>
    <property type="evidence" value="ECO:0007669"/>
    <property type="project" value="UniProtKB-KW"/>
</dbReference>
<comment type="pathway">
    <text evidence="2">Secondary metabolite biosynthesis.</text>
</comment>
<dbReference type="STRING" id="1137138.A0A067NKP9"/>
<dbReference type="HOGENOM" id="CLU_001570_2_3_1"/>
<dbReference type="VEuPathDB" id="FungiDB:PLEOSDRAFT_1077307"/>
<dbReference type="AlphaFoldDB" id="A0A067NKP9"/>
<dbReference type="PROSITE" id="PS00086">
    <property type="entry name" value="CYTOCHROME_P450"/>
    <property type="match status" value="1"/>
</dbReference>
<dbReference type="InterPro" id="IPR036396">
    <property type="entry name" value="Cyt_P450_sf"/>
</dbReference>
<dbReference type="PANTHER" id="PTHR46300">
    <property type="entry name" value="P450, PUTATIVE (EUROFUNG)-RELATED-RELATED"/>
    <property type="match status" value="1"/>
</dbReference>
<gene>
    <name evidence="11" type="ORF">PLEOSDRAFT_1077307</name>
</gene>
<dbReference type="GO" id="GO:0016705">
    <property type="term" value="F:oxidoreductase activity, acting on paired donors, with incorporation or reduction of molecular oxygen"/>
    <property type="evidence" value="ECO:0007669"/>
    <property type="project" value="InterPro"/>
</dbReference>
<sequence length="496" mass="56820">MWTDTCLFVCSVLLTLAGWFHWRRARLPFPPGPKGYPVVGNLFDMPPQRQWVKYLEWSNTYNSDIIYVNVLGSPIVVLNSYKAVNDLLSVRSLLYSDRPVSTMVSELLGWATITSLIPYGHAWRARRRAFWQEFNPANSLNHRSKQLWYSRDLLRRLLNNPERFLRHIEYTLSASIIAITYGLEVKPEHDPNIERADKALVHLKEAAITGNFIVDILPFLKYIPSWMPGASFKAYAERVRPHTVDMRITPYKQGCDRLREGKGEPSVISRSLARGGYSDEEVIIDTAWVAYAGGSETSPLVLSTFIAAMLLHPEVQRKAQDELDTYLGSRLPAFDDIPHLPYVHAITMEALSRVPHRLTMDDEYKGYFIPKGTTVFANVWALLRDEEYYPDADKFKPERFLKDGKIDPSLLNPIPNFGFGRRICPGRFFAMDSLFMSIASILTCFNISQAKDSEGRDVEPDIRYDPGFTLHLIPFRCSITPRSTEAEKLIRDSELM</sequence>
<dbReference type="CDD" id="cd11065">
    <property type="entry name" value="CYP64-like"/>
    <property type="match status" value="1"/>
</dbReference>